<dbReference type="Proteomes" id="UP000669317">
    <property type="component" value="Unassembled WGS sequence"/>
</dbReference>
<dbReference type="RefSeq" id="WP_129145456.1">
    <property type="nucleotide sequence ID" value="NZ_JAGIKT010000081.1"/>
</dbReference>
<reference evidence="2 3" key="1">
    <citation type="submission" date="2021-03" db="EMBL/GenBank/DDBJ databases">
        <title>Genome Sequence of Bradyrhizobium vignae strain ISRA400.</title>
        <authorList>
            <person name="Tisa L.S."/>
            <person name="Svistoonoff S."/>
            <person name="Hocher V."/>
            <person name="Fall S."/>
            <person name="Zaiya A."/>
            <person name="Naing D."/>
            <person name="Niang N."/>
            <person name="Diouf A."/>
            <person name="Dasylva M.C."/>
            <person name="Toure O."/>
            <person name="Gueye M."/>
            <person name="Gully D."/>
            <person name="Tisseyre P."/>
            <person name="Simpson S."/>
            <person name="Morris K."/>
            <person name="Thomas W.K."/>
        </authorList>
    </citation>
    <scope>NUCLEOTIDE SEQUENCE [LARGE SCALE GENOMIC DNA]</scope>
    <source>
        <strain evidence="2 3">ISRA400</strain>
    </source>
</reference>
<evidence type="ECO:0000256" key="1">
    <source>
        <dbReference type="SAM" id="MobiDB-lite"/>
    </source>
</evidence>
<keyword evidence="3" id="KW-1185">Reference proteome</keyword>
<protein>
    <submittedName>
        <fullName evidence="2">Uncharacterized protein</fullName>
    </submittedName>
</protein>
<name>A0ABS4A5V6_9BRAD</name>
<feature type="compositionally biased region" description="Basic residues" evidence="1">
    <location>
        <begin position="1"/>
        <end position="20"/>
    </location>
</feature>
<organism evidence="2 3">
    <name type="scientific">Bradyrhizobium vignae</name>
    <dbReference type="NCBI Taxonomy" id="1549949"/>
    <lineage>
        <taxon>Bacteria</taxon>
        <taxon>Pseudomonadati</taxon>
        <taxon>Pseudomonadota</taxon>
        <taxon>Alphaproteobacteria</taxon>
        <taxon>Hyphomicrobiales</taxon>
        <taxon>Nitrobacteraceae</taxon>
        <taxon>Bradyrhizobium</taxon>
    </lineage>
</organism>
<accession>A0ABS4A5V6</accession>
<evidence type="ECO:0000313" key="2">
    <source>
        <dbReference type="EMBL" id="MBP0115365.1"/>
    </source>
</evidence>
<feature type="region of interest" description="Disordered" evidence="1">
    <location>
        <begin position="1"/>
        <end position="23"/>
    </location>
</feature>
<gene>
    <name evidence="2" type="ORF">JWS04_30735</name>
</gene>
<dbReference type="EMBL" id="JAGIKT010000081">
    <property type="protein sequence ID" value="MBP0115365.1"/>
    <property type="molecule type" value="Genomic_DNA"/>
</dbReference>
<evidence type="ECO:0000313" key="3">
    <source>
        <dbReference type="Proteomes" id="UP000669317"/>
    </source>
</evidence>
<sequence length="78" mass="9262">MKRLAWRGRRKGTKRRRRRRTEALLPLPERLKQLAERAKQEAQELPPGKERDRCLLKAAQAQNVFEFVGLLEADVRRN</sequence>
<proteinExistence type="predicted"/>
<comment type="caution">
    <text evidence="2">The sequence shown here is derived from an EMBL/GenBank/DDBJ whole genome shotgun (WGS) entry which is preliminary data.</text>
</comment>